<gene>
    <name evidence="2" type="ORF">FEZ51_04900</name>
</gene>
<organism evidence="2 3">
    <name type="scientific">Pediococcus stilesii</name>
    <dbReference type="NCBI Taxonomy" id="331679"/>
    <lineage>
        <taxon>Bacteria</taxon>
        <taxon>Bacillati</taxon>
        <taxon>Bacillota</taxon>
        <taxon>Bacilli</taxon>
        <taxon>Lactobacillales</taxon>
        <taxon>Lactobacillaceae</taxon>
        <taxon>Pediococcus</taxon>
    </lineage>
</organism>
<dbReference type="InterPro" id="IPR036527">
    <property type="entry name" value="SCP2_sterol-bd_dom_sf"/>
</dbReference>
<dbReference type="SUPFAM" id="SSF55718">
    <property type="entry name" value="SCP-like"/>
    <property type="match status" value="1"/>
</dbReference>
<dbReference type="RefSeq" id="WP_138474223.1">
    <property type="nucleotide sequence ID" value="NZ_VBTH01000007.1"/>
</dbReference>
<reference evidence="2 3" key="1">
    <citation type="submission" date="2019-05" db="EMBL/GenBank/DDBJ databases">
        <title>The metagenome of a microbial culture collection derived from dairy environment covers the genomic content of the human microbiome.</title>
        <authorList>
            <person name="Roder T."/>
            <person name="Wuthrich D."/>
            <person name="Sattari Z."/>
            <person name="Von Ah U."/>
            <person name="Bar C."/>
            <person name="Ronchi F."/>
            <person name="Macpherson A.J."/>
            <person name="Ganal-Vonarburg S.C."/>
            <person name="Bruggmann R."/>
            <person name="Vergeres G."/>
        </authorList>
    </citation>
    <scope>NUCLEOTIDE SEQUENCE [LARGE SCALE GENOMIC DNA]</scope>
    <source>
        <strain evidence="2 3">FAM 18815</strain>
    </source>
</reference>
<dbReference type="InterPro" id="IPR025559">
    <property type="entry name" value="Eis_dom"/>
</dbReference>
<dbReference type="Pfam" id="PF13527">
    <property type="entry name" value="Acetyltransf_9"/>
    <property type="match status" value="1"/>
</dbReference>
<keyword evidence="2" id="KW-0808">Transferase</keyword>
<dbReference type="PROSITE" id="PS51186">
    <property type="entry name" value="GNAT"/>
    <property type="match status" value="1"/>
</dbReference>
<dbReference type="Proteomes" id="UP000305541">
    <property type="component" value="Unassembled WGS sequence"/>
</dbReference>
<dbReference type="InterPro" id="IPR000182">
    <property type="entry name" value="GNAT_dom"/>
</dbReference>
<evidence type="ECO:0000259" key="1">
    <source>
        <dbReference type="PROSITE" id="PS51186"/>
    </source>
</evidence>
<dbReference type="GO" id="GO:0034069">
    <property type="term" value="F:aminoglycoside N-acetyltransferase activity"/>
    <property type="evidence" value="ECO:0007669"/>
    <property type="project" value="TreeGrafter"/>
</dbReference>
<dbReference type="InterPro" id="IPR051554">
    <property type="entry name" value="Acetyltransferase_Eis"/>
</dbReference>
<dbReference type="Pfam" id="PF17668">
    <property type="entry name" value="Acetyltransf_17"/>
    <property type="match status" value="1"/>
</dbReference>
<dbReference type="SUPFAM" id="SSF55729">
    <property type="entry name" value="Acyl-CoA N-acyltransferases (Nat)"/>
    <property type="match status" value="1"/>
</dbReference>
<proteinExistence type="predicted"/>
<dbReference type="InterPro" id="IPR016181">
    <property type="entry name" value="Acyl_CoA_acyltransferase"/>
</dbReference>
<protein>
    <submittedName>
        <fullName evidence="2">GNAT family N-acetyltransferase</fullName>
    </submittedName>
</protein>
<dbReference type="EMBL" id="VBTH01000007">
    <property type="protein sequence ID" value="TLQ04403.1"/>
    <property type="molecule type" value="Genomic_DNA"/>
</dbReference>
<dbReference type="Pfam" id="PF13530">
    <property type="entry name" value="SCP2_2"/>
    <property type="match status" value="1"/>
</dbReference>
<dbReference type="Gene3D" id="3.40.630.30">
    <property type="match status" value="2"/>
</dbReference>
<feature type="domain" description="N-acetyltransferase" evidence="1">
    <location>
        <begin position="2"/>
        <end position="147"/>
    </location>
</feature>
<dbReference type="AlphaFoldDB" id="A0A5R9BVU2"/>
<accession>A0A5R9BVU2</accession>
<dbReference type="PANTHER" id="PTHR37817:SF1">
    <property type="entry name" value="N-ACETYLTRANSFERASE EIS"/>
    <property type="match status" value="1"/>
</dbReference>
<dbReference type="PANTHER" id="PTHR37817">
    <property type="entry name" value="N-ACETYLTRANSFERASE EIS"/>
    <property type="match status" value="1"/>
</dbReference>
<comment type="caution">
    <text evidence="2">The sequence shown here is derived from an EMBL/GenBank/DDBJ whole genome shotgun (WGS) entry which is preliminary data.</text>
</comment>
<name>A0A5R9BVU2_9LACO</name>
<dbReference type="GO" id="GO:0030649">
    <property type="term" value="P:aminoglycoside antibiotic catabolic process"/>
    <property type="evidence" value="ECO:0007669"/>
    <property type="project" value="TreeGrafter"/>
</dbReference>
<sequence>MDNLEQLNQSDLEDFYRLYLYAFTNTDSEERRLFFNDRYNHSLKYGIKHNQKLSSGMLSIPFKINFHGVHYKMNGIGDVMSYPEFGGHGAITKLMQRAFNDMLHENVALSYLAPFSYDFYRRFGYEEVFDRTVYRIKNTDLPRIKIEEESGEIERLSLKEAIPFIKEVYANNPSSHNAGLIREDWWWDYLVLKHPGWQVGIYFSDDHLAAGYVIYEGVETTFKIQEIMFTNWESYQYLLRFICQHESMFFTFEYASGDPMGHPDILKNPANVDVKIEPYMMARIINLETFVQGYPFLKKIKSTRIAVTDKMIPANNGIWRLMVNANGTSFEKISNNENNMADIRVSIQELTKALLGYRSLTQLNRVGAIHGTYEAVTNLDATLRKDPPMLWDYF</sequence>
<dbReference type="Gene3D" id="3.30.1050.10">
    <property type="entry name" value="SCP2 sterol-binding domain"/>
    <property type="match status" value="1"/>
</dbReference>
<evidence type="ECO:0000313" key="3">
    <source>
        <dbReference type="Proteomes" id="UP000305541"/>
    </source>
</evidence>
<dbReference type="InterPro" id="IPR041380">
    <property type="entry name" value="Acetyltransf_17"/>
</dbReference>
<evidence type="ECO:0000313" key="2">
    <source>
        <dbReference type="EMBL" id="TLQ04403.1"/>
    </source>
</evidence>
<dbReference type="OrthoDB" id="9768284at2"/>